<accession>A0ACC0BGV1</accession>
<dbReference type="EMBL" id="CM044703">
    <property type="protein sequence ID" value="KAI5671838.1"/>
    <property type="molecule type" value="Genomic_DNA"/>
</dbReference>
<gene>
    <name evidence="1" type="ORF">M9H77_12202</name>
</gene>
<sequence length="438" mass="48828">MLKCKSIPSTSASALQTKMSRRGKAVGWAAFDLEQRRKLGLEPQAMIESFPSVSSSISRHSKNVALLEKPFASVLQQSVNIPTLRHESNLHESQLPVCSPNACRRTTELVTEYISERSAKKALEMLKEIHPWADGGLIEDVLACTSDNVDKASTLLEEMVSSENCMENKDFETNALKSDTKESPLDGNKLSAGMTLDLAELTCHLQEGLNSNNANLKHEYDADLKMILDSMKHVTIEPEWEEDDVYLIHRKDALQMMRSATRHSKTANDAYSRGDHLSAQYHSQRAQEEWTIAKRLNEKAAKEILIIRNSKNDLWTLDLHGLHAAEAVTALQEHLWKIESQVPINQLVSANSLKGKSSIMAPALSLSANYGNSEKLGMRAASSRSRATSLQVITGRGNHSRGEAALPTAIRSFLIENGYRFDETRPGLITVRPKFRRQ</sequence>
<reference evidence="2" key="1">
    <citation type="journal article" date="2023" name="Nat. Plants">
        <title>Single-cell RNA sequencing provides a high-resolution roadmap for understanding the multicellular compartmentation of specialized metabolism.</title>
        <authorList>
            <person name="Sun S."/>
            <person name="Shen X."/>
            <person name="Li Y."/>
            <person name="Li Y."/>
            <person name="Wang S."/>
            <person name="Li R."/>
            <person name="Zhang H."/>
            <person name="Shen G."/>
            <person name="Guo B."/>
            <person name="Wei J."/>
            <person name="Xu J."/>
            <person name="St-Pierre B."/>
            <person name="Chen S."/>
            <person name="Sun C."/>
        </authorList>
    </citation>
    <scope>NUCLEOTIDE SEQUENCE [LARGE SCALE GENOMIC DNA]</scope>
</reference>
<proteinExistence type="predicted"/>
<evidence type="ECO:0000313" key="2">
    <source>
        <dbReference type="Proteomes" id="UP001060085"/>
    </source>
</evidence>
<name>A0ACC0BGV1_CATRO</name>
<organism evidence="1 2">
    <name type="scientific">Catharanthus roseus</name>
    <name type="common">Madagascar periwinkle</name>
    <name type="synonym">Vinca rosea</name>
    <dbReference type="NCBI Taxonomy" id="4058"/>
    <lineage>
        <taxon>Eukaryota</taxon>
        <taxon>Viridiplantae</taxon>
        <taxon>Streptophyta</taxon>
        <taxon>Embryophyta</taxon>
        <taxon>Tracheophyta</taxon>
        <taxon>Spermatophyta</taxon>
        <taxon>Magnoliopsida</taxon>
        <taxon>eudicotyledons</taxon>
        <taxon>Gunneridae</taxon>
        <taxon>Pentapetalae</taxon>
        <taxon>asterids</taxon>
        <taxon>lamiids</taxon>
        <taxon>Gentianales</taxon>
        <taxon>Apocynaceae</taxon>
        <taxon>Rauvolfioideae</taxon>
        <taxon>Vinceae</taxon>
        <taxon>Catharanthinae</taxon>
        <taxon>Catharanthus</taxon>
    </lineage>
</organism>
<dbReference type="Proteomes" id="UP001060085">
    <property type="component" value="Linkage Group LG03"/>
</dbReference>
<comment type="caution">
    <text evidence="1">The sequence shown here is derived from an EMBL/GenBank/DDBJ whole genome shotgun (WGS) entry which is preliminary data.</text>
</comment>
<keyword evidence="2" id="KW-1185">Reference proteome</keyword>
<evidence type="ECO:0000313" key="1">
    <source>
        <dbReference type="EMBL" id="KAI5671838.1"/>
    </source>
</evidence>
<protein>
    <submittedName>
        <fullName evidence="1">Uncharacterized protein</fullName>
    </submittedName>
</protein>